<organism evidence="1">
    <name type="scientific">marine sediment metagenome</name>
    <dbReference type="NCBI Taxonomy" id="412755"/>
    <lineage>
        <taxon>unclassified sequences</taxon>
        <taxon>metagenomes</taxon>
        <taxon>ecological metagenomes</taxon>
    </lineage>
</organism>
<comment type="caution">
    <text evidence="1">The sequence shown here is derived from an EMBL/GenBank/DDBJ whole genome shotgun (WGS) entry which is preliminary data.</text>
</comment>
<evidence type="ECO:0000313" key="1">
    <source>
        <dbReference type="EMBL" id="GAI99504.1"/>
    </source>
</evidence>
<dbReference type="AlphaFoldDB" id="X1V4I0"/>
<proteinExistence type="predicted"/>
<name>X1V4I0_9ZZZZ</name>
<dbReference type="EMBL" id="BARW01017157">
    <property type="protein sequence ID" value="GAI99504.1"/>
    <property type="molecule type" value="Genomic_DNA"/>
</dbReference>
<sequence>MRERKEIERDFNAVMGMRKGEFLEFKRQKILIEVMLDIREILREVIKVLGGK</sequence>
<gene>
    <name evidence="1" type="ORF">S12H4_29704</name>
</gene>
<reference evidence="1" key="1">
    <citation type="journal article" date="2014" name="Front. Microbiol.">
        <title>High frequency of phylogenetically diverse reductive dehalogenase-homologous genes in deep subseafloor sedimentary metagenomes.</title>
        <authorList>
            <person name="Kawai M."/>
            <person name="Futagami T."/>
            <person name="Toyoda A."/>
            <person name="Takaki Y."/>
            <person name="Nishi S."/>
            <person name="Hori S."/>
            <person name="Arai W."/>
            <person name="Tsubouchi T."/>
            <person name="Morono Y."/>
            <person name="Uchiyama I."/>
            <person name="Ito T."/>
            <person name="Fujiyama A."/>
            <person name="Inagaki F."/>
            <person name="Takami H."/>
        </authorList>
    </citation>
    <scope>NUCLEOTIDE SEQUENCE</scope>
    <source>
        <strain evidence="1">Expedition CK06-06</strain>
    </source>
</reference>
<accession>X1V4I0</accession>
<protein>
    <submittedName>
        <fullName evidence="1">Uncharacterized protein</fullName>
    </submittedName>
</protein>